<sequence length="32" mass="3555">MHMLYSPQIGVYNCTLNSIFIPAKSINSDSPL</sequence>
<reference evidence="1" key="2">
    <citation type="journal article" date="2015" name="Data Brief">
        <title>Shoot transcriptome of the giant reed, Arundo donax.</title>
        <authorList>
            <person name="Barrero R.A."/>
            <person name="Guerrero F.D."/>
            <person name="Moolhuijzen P."/>
            <person name="Goolsby J.A."/>
            <person name="Tidwell J."/>
            <person name="Bellgard S.E."/>
            <person name="Bellgard M.I."/>
        </authorList>
    </citation>
    <scope>NUCLEOTIDE SEQUENCE</scope>
    <source>
        <tissue evidence="1">Shoot tissue taken approximately 20 cm above the soil surface</tissue>
    </source>
</reference>
<accession>A0A0A9HH08</accession>
<proteinExistence type="predicted"/>
<protein>
    <submittedName>
        <fullName evidence="1">Uncharacterized protein</fullName>
    </submittedName>
</protein>
<dbReference type="AlphaFoldDB" id="A0A0A9HH08"/>
<dbReference type="EMBL" id="GBRH01165713">
    <property type="protein sequence ID" value="JAE32183.1"/>
    <property type="molecule type" value="Transcribed_RNA"/>
</dbReference>
<reference evidence="1" key="1">
    <citation type="submission" date="2014-09" db="EMBL/GenBank/DDBJ databases">
        <authorList>
            <person name="Magalhaes I.L.F."/>
            <person name="Oliveira U."/>
            <person name="Santos F.R."/>
            <person name="Vidigal T.H.D.A."/>
            <person name="Brescovit A.D."/>
            <person name="Santos A.J."/>
        </authorList>
    </citation>
    <scope>NUCLEOTIDE SEQUENCE</scope>
    <source>
        <tissue evidence="1">Shoot tissue taken approximately 20 cm above the soil surface</tissue>
    </source>
</reference>
<evidence type="ECO:0000313" key="1">
    <source>
        <dbReference type="EMBL" id="JAE32183.1"/>
    </source>
</evidence>
<name>A0A0A9HH08_ARUDO</name>
<organism evidence="1">
    <name type="scientific">Arundo donax</name>
    <name type="common">Giant reed</name>
    <name type="synonym">Donax arundinaceus</name>
    <dbReference type="NCBI Taxonomy" id="35708"/>
    <lineage>
        <taxon>Eukaryota</taxon>
        <taxon>Viridiplantae</taxon>
        <taxon>Streptophyta</taxon>
        <taxon>Embryophyta</taxon>
        <taxon>Tracheophyta</taxon>
        <taxon>Spermatophyta</taxon>
        <taxon>Magnoliopsida</taxon>
        <taxon>Liliopsida</taxon>
        <taxon>Poales</taxon>
        <taxon>Poaceae</taxon>
        <taxon>PACMAD clade</taxon>
        <taxon>Arundinoideae</taxon>
        <taxon>Arundineae</taxon>
        <taxon>Arundo</taxon>
    </lineage>
</organism>